<keyword evidence="4" id="KW-1185">Reference proteome</keyword>
<reference evidence="1 4" key="3">
    <citation type="submission" date="2016-04" db="EMBL/GenBank/DDBJ databases">
        <title>Complete genome sequence of Thermococcus chitonophagus type strain GC74.</title>
        <authorList>
            <person name="Oger P.M."/>
        </authorList>
    </citation>
    <scope>NUCLEOTIDE SEQUENCE [LARGE SCALE GENOMIC DNA]</scope>
    <source>
        <strain evidence="1 4">GC74</strain>
    </source>
</reference>
<evidence type="ECO:0000313" key="2">
    <source>
        <dbReference type="EMBL" id="CUX78059.1"/>
    </source>
</evidence>
<reference evidence="2" key="2">
    <citation type="submission" date="2016-01" db="EMBL/GenBank/DDBJ databases">
        <authorList>
            <person name="Oliw E.H."/>
        </authorList>
    </citation>
    <scope>NUCLEOTIDE SEQUENCE</scope>
    <source>
        <strain evidence="2">1</strain>
    </source>
</reference>
<dbReference type="OrthoDB" id="86340at2157"/>
<dbReference type="AlphaFoldDB" id="A0A160VTI0"/>
<dbReference type="Proteomes" id="UP000250189">
    <property type="component" value="Chromosome"/>
</dbReference>
<gene>
    <name evidence="1" type="ORF">A3L04_10220</name>
    <name evidence="2" type="ORF">CHITON_1280</name>
</gene>
<organism evidence="2 3">
    <name type="scientific">Thermococcus chitonophagus</name>
    <dbReference type="NCBI Taxonomy" id="54262"/>
    <lineage>
        <taxon>Archaea</taxon>
        <taxon>Methanobacteriati</taxon>
        <taxon>Methanobacteriota</taxon>
        <taxon>Thermococci</taxon>
        <taxon>Thermococcales</taxon>
        <taxon>Thermococcaceae</taxon>
        <taxon>Thermococcus</taxon>
    </lineage>
</organism>
<dbReference type="Proteomes" id="UP000093069">
    <property type="component" value="Chromosome I"/>
</dbReference>
<dbReference type="EMBL" id="LN999010">
    <property type="protein sequence ID" value="CUX78059.1"/>
    <property type="molecule type" value="Genomic_DNA"/>
</dbReference>
<evidence type="ECO:0008006" key="5">
    <source>
        <dbReference type="Google" id="ProtNLM"/>
    </source>
</evidence>
<dbReference type="EMBL" id="CP015193">
    <property type="protein sequence ID" value="ASJ17418.1"/>
    <property type="molecule type" value="Genomic_DNA"/>
</dbReference>
<evidence type="ECO:0000313" key="3">
    <source>
        <dbReference type="Proteomes" id="UP000093069"/>
    </source>
</evidence>
<dbReference type="KEGG" id="tch:CHITON_1280"/>
<accession>A0A160VTI0</accession>
<dbReference type="STRING" id="54262.CHITON_1280"/>
<reference evidence="3" key="1">
    <citation type="submission" date="2016-01" db="EMBL/GenBank/DDBJ databases">
        <authorList>
            <person name="Vorgias C.E."/>
        </authorList>
    </citation>
    <scope>NUCLEOTIDE SEQUENCE [LARGE SCALE GENOMIC DNA]</scope>
</reference>
<evidence type="ECO:0000313" key="4">
    <source>
        <dbReference type="Proteomes" id="UP000250189"/>
    </source>
</evidence>
<dbReference type="GeneID" id="33322959"/>
<sequence>MSRLVILIVLLFLAVPVSATYYVDKGGFLYEVRYSVFSNGTTALINAEVDNYGITCGMDNCWAEVYDSYNYLLLFDGSQLYLLNFTPALLSALPPYAPRNVSWVHFNAVDYVNGSWYVNVSVFAYSADSQEGVNLNHVFKLDTRNFCIERANIYLSGFPRGMKYTINYWKIEIPRQFQAKQVFINGTWVRISNETAMKIPPSADFFIVPNRTVENSKYCRLIFSHQRPLVVNWTQFPVYFTLRKGNWTRNITLFYVNITNAIKGFWFPSEVKIVNVTICKANSPYIEKTTTGTAIGKNTTTTFSPVSSYSSSNYSTLGTSTAKGKVCGVGFMLLAILPLPILKRMTSRSDVHRKRYKN</sequence>
<dbReference type="RefSeq" id="WP_068577822.1">
    <property type="nucleotide sequence ID" value="NZ_CP015193.1"/>
</dbReference>
<evidence type="ECO:0000313" key="1">
    <source>
        <dbReference type="EMBL" id="ASJ17418.1"/>
    </source>
</evidence>
<proteinExistence type="predicted"/>
<protein>
    <recommendedName>
        <fullName evidence="5">CGP-CTERM sorting domain-containing protein</fullName>
    </recommendedName>
</protein>
<name>A0A160VTI0_9EURY</name>